<feature type="compositionally biased region" description="Acidic residues" evidence="8">
    <location>
        <begin position="1011"/>
        <end position="1050"/>
    </location>
</feature>
<feature type="domain" description="Topo IA-type catalytic" evidence="10">
    <location>
        <begin position="166"/>
        <end position="640"/>
    </location>
</feature>
<dbReference type="InterPro" id="IPR013826">
    <property type="entry name" value="Topo_IA_cen_sub3"/>
</dbReference>
<dbReference type="Gene3D" id="2.70.20.10">
    <property type="entry name" value="Topoisomerase I, domain 3"/>
    <property type="match status" value="1"/>
</dbReference>
<dbReference type="InterPro" id="IPR013825">
    <property type="entry name" value="Topo_IA_cen_sub2"/>
</dbReference>
<dbReference type="PANTHER" id="PTHR11390:SF21">
    <property type="entry name" value="DNA TOPOISOMERASE 3-ALPHA"/>
    <property type="match status" value="1"/>
</dbReference>
<dbReference type="GO" id="GO:0006310">
    <property type="term" value="P:DNA recombination"/>
    <property type="evidence" value="ECO:0007669"/>
    <property type="project" value="TreeGrafter"/>
</dbReference>
<evidence type="ECO:0000259" key="10">
    <source>
        <dbReference type="PROSITE" id="PS52039"/>
    </source>
</evidence>
<organism evidence="11 12">
    <name type="scientific">Alternaria burnsii</name>
    <dbReference type="NCBI Taxonomy" id="1187904"/>
    <lineage>
        <taxon>Eukaryota</taxon>
        <taxon>Fungi</taxon>
        <taxon>Dikarya</taxon>
        <taxon>Ascomycota</taxon>
        <taxon>Pezizomycotina</taxon>
        <taxon>Dothideomycetes</taxon>
        <taxon>Pleosporomycetidae</taxon>
        <taxon>Pleosporales</taxon>
        <taxon>Pleosporineae</taxon>
        <taxon>Pleosporaceae</taxon>
        <taxon>Alternaria</taxon>
        <taxon>Alternaria sect. Alternaria</taxon>
    </lineage>
</organism>
<proteinExistence type="inferred from homology"/>
<dbReference type="SUPFAM" id="SSF56712">
    <property type="entry name" value="Prokaryotic type I DNA topoisomerase"/>
    <property type="match status" value="1"/>
</dbReference>
<evidence type="ECO:0000256" key="6">
    <source>
        <dbReference type="ARBA" id="ARBA00023235"/>
    </source>
</evidence>
<dbReference type="InterPro" id="IPR013824">
    <property type="entry name" value="Topo_IA_cen_sub1"/>
</dbReference>
<dbReference type="InterPro" id="IPR023405">
    <property type="entry name" value="Topo_IA_core_domain"/>
</dbReference>
<dbReference type="GO" id="GO:0005634">
    <property type="term" value="C:nucleus"/>
    <property type="evidence" value="ECO:0007669"/>
    <property type="project" value="TreeGrafter"/>
</dbReference>
<dbReference type="Gene3D" id="1.10.290.10">
    <property type="entry name" value="Topoisomerase I, domain 4"/>
    <property type="match status" value="1"/>
</dbReference>
<dbReference type="PROSITE" id="PS00396">
    <property type="entry name" value="TOPO_IA_1"/>
    <property type="match status" value="1"/>
</dbReference>
<comment type="function">
    <text evidence="7">Introduces a single-strand break via transesterification at a target site in duplex DNA. Releases the supercoiling and torsional tension of DNA introduced during the DNA replication and transcription by transiently cleaving and rejoining one strand of the DNA duplex. The scissile phosphodiester is attacked by the catalytic tyrosine of the enzyme, resulting in the formation of a DNA-(5'-phosphotyrosyl)-enzyme intermediate and the expulsion of a 3'-OH DNA strand.</text>
</comment>
<dbReference type="InterPro" id="IPR003602">
    <property type="entry name" value="Topo_IA_DNA-bd_dom"/>
</dbReference>
<dbReference type="Pfam" id="PF01131">
    <property type="entry name" value="Topoisom_bac"/>
    <property type="match status" value="1"/>
</dbReference>
<dbReference type="PANTHER" id="PTHR11390">
    <property type="entry name" value="PROKARYOTIC DNA TOPOISOMERASE"/>
    <property type="match status" value="1"/>
</dbReference>
<evidence type="ECO:0000256" key="2">
    <source>
        <dbReference type="ARBA" id="ARBA00009446"/>
    </source>
</evidence>
<dbReference type="InterPro" id="IPR006171">
    <property type="entry name" value="TOPRIM_dom"/>
</dbReference>
<evidence type="ECO:0000313" key="12">
    <source>
        <dbReference type="Proteomes" id="UP000596902"/>
    </source>
</evidence>
<dbReference type="GO" id="GO:0031422">
    <property type="term" value="C:RecQ family helicase-topoisomerase III complex"/>
    <property type="evidence" value="ECO:0007669"/>
    <property type="project" value="TreeGrafter"/>
</dbReference>
<dbReference type="InterPro" id="IPR034144">
    <property type="entry name" value="TOPRIM_TopoIII"/>
</dbReference>
<dbReference type="AlphaFoldDB" id="A0A8H7BBP2"/>
<feature type="compositionally biased region" description="Gly residues" evidence="8">
    <location>
        <begin position="536"/>
        <end position="545"/>
    </location>
</feature>
<name>A0A8H7BBP2_9PLEO</name>
<evidence type="ECO:0000256" key="4">
    <source>
        <dbReference type="ARBA" id="ARBA00023029"/>
    </source>
</evidence>
<dbReference type="FunFam" id="1.10.290.10:FF:000001">
    <property type="entry name" value="DNA topoisomerase"/>
    <property type="match status" value="1"/>
</dbReference>
<dbReference type="InterPro" id="IPR000380">
    <property type="entry name" value="Topo_IA"/>
</dbReference>
<evidence type="ECO:0000313" key="11">
    <source>
        <dbReference type="EMBL" id="KAF7678303.1"/>
    </source>
</evidence>
<protein>
    <recommendedName>
        <fullName evidence="3 7">DNA topoisomerase</fullName>
        <ecNumber evidence="3 7">5.6.2.1</ecNumber>
    </recommendedName>
</protein>
<dbReference type="EC" id="5.6.2.1" evidence="3 7"/>
<dbReference type="CDD" id="cd00186">
    <property type="entry name" value="TOP1Ac"/>
    <property type="match status" value="1"/>
</dbReference>
<feature type="region of interest" description="Disordered" evidence="8">
    <location>
        <begin position="536"/>
        <end position="577"/>
    </location>
</feature>
<dbReference type="GO" id="GO:0003917">
    <property type="term" value="F:DNA topoisomerase type I (single strand cut, ATP-independent) activity"/>
    <property type="evidence" value="ECO:0007669"/>
    <property type="project" value="UniProtKB-EC"/>
</dbReference>
<sequence>MTRVLCVAEKPSIAKAVANHLGGQARAESVRGIQWVKNYKFDFRFQSWGQCSVTFTCVAGHIVAQDFNDRFKKWHSCQPSALFEAPIVSSIAEDKKAVASNIEAQAKYASILFIWTDCDREGEHIGTEIRDIALRANPNMQVWRARFSNIERAHVIHASQNPIRLDEAQAQAVSARIELDLRLGAAFTRMQTLALQNMIPQQGDERGKLISYGSCQFPTLGFVVDRYLRVRNFVPEPFWYIKLAHTKDGIDAKFNWRRGHLFDRMAVTLIFERCLLSKTAKVIKMAKKPTRKWKPLPLTTVELQKMGSRFLRMTSQDVMKVAEDLYTKGWISYPRTETDQFDAGMDLRALVGRQTQDGRWGPFAQSLMNGAFHQPRQGRNNDKAHPPIHPVNYVASSQLNDRERTVYEFVVRRFLACCSEDAIGESTDIEIEYGSEVFHAHGLTVIARNYLDVYPYDKWESSQVLPQYTIGETLEPTEANMLDGQTTAPSYLTEPELIALMDANGIGTDATMAEHIAKIKEREYVMARLKAGGGTAGANGAGAGRGRGRGRGGARGGRGGRGGAAVSQNSGGGTGGVQEFIPTTLGIALIEGYDNVGFETSLSKPFLRKEMEVQMKAICEGRTTRNEVVQQNLEQYRAVFTRTVQQINVLKSAITNAIMMAPMAVGGARHGETDGQDEEPMDKMLIWGIGCKRKAPWRWRRAGSSKQHGTVECRQPHDRESGRAYLPHNCPSLVAQGSSVAVLNFAPKFLLHTTRPTVDTRQSKPKTLSPCLVPVNMAASAQKPMSNIAMAFGRQDSGHAASTGTLPTPPSSISPTLPAHKRRPVPVAGRLHTPEEESMDIDLQDAVEHAAAQDQPSALSKEALAGLDATRQITALMLAKHHLPDIIEGHGAMPIREMMAHLTHAVPGFSGLPPAKARRLVVAALEHRAGGGLHGEVKFEKVGWGRWSVAGSGSQAAGMPIGGKRSGNGRTPPDSVDSIGGSLQIPKLRQERDVYSGSWNAGSWSPHRQGEDEEMADQMSLDDSEGSTESDSASDMDLEEELNDDTDQEDWATMGPEALRETRRGPRREHRDYNYLSRTQTSNPRYRSISAQAHSLPQPHHGRTATPTYKPFLTIPHASHGNHVVNAGSPLTSSVFNASAGVAGSGAERDAIEALIAMGSM</sequence>
<reference evidence="11" key="2">
    <citation type="submission" date="2020-08" db="EMBL/GenBank/DDBJ databases">
        <title>Draft Genome Sequence of Cumin Blight Pathogen Alternaria burnsii.</title>
        <authorList>
            <person name="Feng Z."/>
        </authorList>
    </citation>
    <scope>NUCLEOTIDE SEQUENCE</scope>
    <source>
        <strain evidence="11">CBS107.38</strain>
    </source>
</reference>
<dbReference type="Pfam" id="PF01751">
    <property type="entry name" value="Toprim"/>
    <property type="match status" value="1"/>
</dbReference>
<dbReference type="EMBL" id="JAAABM010000004">
    <property type="protein sequence ID" value="KAF7678303.1"/>
    <property type="molecule type" value="Genomic_DNA"/>
</dbReference>
<comment type="catalytic activity">
    <reaction evidence="1 7">
        <text>ATP-independent breakage of single-stranded DNA, followed by passage and rejoining.</text>
        <dbReference type="EC" id="5.6.2.1"/>
    </reaction>
</comment>
<feature type="compositionally biased region" description="Gly residues" evidence="8">
    <location>
        <begin position="553"/>
        <end position="563"/>
    </location>
</feature>
<dbReference type="Proteomes" id="UP000596902">
    <property type="component" value="Unassembled WGS sequence"/>
</dbReference>
<keyword evidence="12" id="KW-1185">Reference proteome</keyword>
<keyword evidence="5 7" id="KW-0238">DNA-binding</keyword>
<dbReference type="GO" id="GO:0003677">
    <property type="term" value="F:DNA binding"/>
    <property type="evidence" value="ECO:0007669"/>
    <property type="project" value="UniProtKB-KW"/>
</dbReference>
<comment type="caution">
    <text evidence="11">The sequence shown here is derived from an EMBL/GenBank/DDBJ whole genome shotgun (WGS) entry which is preliminary data.</text>
</comment>
<evidence type="ECO:0000256" key="5">
    <source>
        <dbReference type="ARBA" id="ARBA00023125"/>
    </source>
</evidence>
<dbReference type="RefSeq" id="XP_038788438.1">
    <property type="nucleotide sequence ID" value="XM_038928731.1"/>
</dbReference>
<dbReference type="InterPro" id="IPR018818">
    <property type="entry name" value="Stb3"/>
</dbReference>
<accession>A0A8H7BBP2</accession>
<dbReference type="PROSITE" id="PS52039">
    <property type="entry name" value="TOPO_IA_2"/>
    <property type="match status" value="1"/>
</dbReference>
<dbReference type="InterPro" id="IPR013497">
    <property type="entry name" value="Topo_IA_cen"/>
</dbReference>
<dbReference type="GO" id="GO:0006265">
    <property type="term" value="P:DNA topological change"/>
    <property type="evidence" value="ECO:0007669"/>
    <property type="project" value="InterPro"/>
</dbReference>
<dbReference type="FunFam" id="3.40.50.140:FF:000005">
    <property type="entry name" value="DNA topoisomerase"/>
    <property type="match status" value="1"/>
</dbReference>
<evidence type="ECO:0000259" key="9">
    <source>
        <dbReference type="PROSITE" id="PS50880"/>
    </source>
</evidence>
<dbReference type="CDD" id="cd03362">
    <property type="entry name" value="TOPRIM_TopoIA_TopoIII"/>
    <property type="match status" value="1"/>
</dbReference>
<evidence type="ECO:0000256" key="8">
    <source>
        <dbReference type="SAM" id="MobiDB-lite"/>
    </source>
</evidence>
<dbReference type="PROSITE" id="PS50880">
    <property type="entry name" value="TOPRIM"/>
    <property type="match status" value="1"/>
</dbReference>
<evidence type="ECO:0000256" key="3">
    <source>
        <dbReference type="ARBA" id="ARBA00012891"/>
    </source>
</evidence>
<keyword evidence="6 7" id="KW-0413">Isomerase</keyword>
<reference evidence="11" key="1">
    <citation type="submission" date="2020-01" db="EMBL/GenBank/DDBJ databases">
        <authorList>
            <person name="Feng Z.H.Z."/>
        </authorList>
    </citation>
    <scope>NUCLEOTIDE SEQUENCE</scope>
    <source>
        <strain evidence="11">CBS107.38</strain>
    </source>
</reference>
<dbReference type="GeneID" id="62201909"/>
<feature type="region of interest" description="Disordered" evidence="8">
    <location>
        <begin position="797"/>
        <end position="823"/>
    </location>
</feature>
<evidence type="ECO:0000256" key="7">
    <source>
        <dbReference type="RuleBase" id="RU362092"/>
    </source>
</evidence>
<keyword evidence="4 7" id="KW-0799">Topoisomerase</keyword>
<dbReference type="InterPro" id="IPR003601">
    <property type="entry name" value="Topo_IA_2"/>
</dbReference>
<gene>
    <name evidence="11" type="ORF">GT037_003684</name>
</gene>
<dbReference type="Gene3D" id="1.10.460.10">
    <property type="entry name" value="Topoisomerase I, domain 2"/>
    <property type="match status" value="1"/>
</dbReference>
<feature type="compositionally biased region" description="Basic and acidic residues" evidence="8">
    <location>
        <begin position="1058"/>
        <end position="1073"/>
    </location>
</feature>
<dbReference type="GO" id="GO:0006281">
    <property type="term" value="P:DNA repair"/>
    <property type="evidence" value="ECO:0007669"/>
    <property type="project" value="TreeGrafter"/>
</dbReference>
<comment type="similarity">
    <text evidence="2 7">Belongs to the type IA topoisomerase family.</text>
</comment>
<dbReference type="Pfam" id="PF10330">
    <property type="entry name" value="Stb3"/>
    <property type="match status" value="1"/>
</dbReference>
<feature type="region of interest" description="Disordered" evidence="8">
    <location>
        <begin position="953"/>
        <end position="1082"/>
    </location>
</feature>
<dbReference type="SMART" id="SM00437">
    <property type="entry name" value="TOP1Ac"/>
    <property type="match status" value="1"/>
</dbReference>
<evidence type="ECO:0000256" key="1">
    <source>
        <dbReference type="ARBA" id="ARBA00000213"/>
    </source>
</evidence>
<dbReference type="SMART" id="SM00493">
    <property type="entry name" value="TOPRIM"/>
    <property type="match status" value="1"/>
</dbReference>
<dbReference type="PRINTS" id="PR00417">
    <property type="entry name" value="PRTPISMRASEI"/>
</dbReference>
<feature type="domain" description="Toprim" evidence="9">
    <location>
        <begin position="3"/>
        <end position="148"/>
    </location>
</feature>
<dbReference type="SMART" id="SM00436">
    <property type="entry name" value="TOP1Bc"/>
    <property type="match status" value="1"/>
</dbReference>
<dbReference type="InterPro" id="IPR023406">
    <property type="entry name" value="Topo_IA_AS"/>
</dbReference>
<dbReference type="Gene3D" id="3.40.50.140">
    <property type="match status" value="1"/>
</dbReference>